<comment type="cofactor">
    <cofactor evidence="1">
        <name>Fe(2+)</name>
        <dbReference type="ChEBI" id="CHEBI:29033"/>
    </cofactor>
</comment>
<proteinExistence type="predicted"/>
<organism evidence="5 6">
    <name type="scientific">Oceanibaculum indicum</name>
    <dbReference type="NCBI Taxonomy" id="526216"/>
    <lineage>
        <taxon>Bacteria</taxon>
        <taxon>Pseudomonadati</taxon>
        <taxon>Pseudomonadota</taxon>
        <taxon>Alphaproteobacteria</taxon>
        <taxon>Rhodospirillales</taxon>
        <taxon>Oceanibaculaceae</taxon>
        <taxon>Oceanibaculum</taxon>
    </lineage>
</organism>
<dbReference type="SUPFAM" id="SSF51197">
    <property type="entry name" value="Clavaminate synthase-like"/>
    <property type="match status" value="1"/>
</dbReference>
<protein>
    <submittedName>
        <fullName evidence="5">TfdA family taurine catabolism dioxygenase TauD</fullName>
    </submittedName>
</protein>
<evidence type="ECO:0000313" key="6">
    <source>
        <dbReference type="Proteomes" id="UP000277424"/>
    </source>
</evidence>
<dbReference type="PANTHER" id="PTHR10696">
    <property type="entry name" value="GAMMA-BUTYROBETAINE HYDROXYLASE-RELATED"/>
    <property type="match status" value="1"/>
</dbReference>
<dbReference type="InterPro" id="IPR003819">
    <property type="entry name" value="TauD/TfdA-like"/>
</dbReference>
<reference evidence="5 6" key="1">
    <citation type="submission" date="2018-10" db="EMBL/GenBank/DDBJ databases">
        <title>Comparative analysis of microorganisms from saline springs in Andes Mountain Range, Colombia.</title>
        <authorList>
            <person name="Rubin E."/>
        </authorList>
    </citation>
    <scope>NUCLEOTIDE SEQUENCE [LARGE SCALE GENOMIC DNA]</scope>
    <source>
        <strain evidence="5 6">USBA 36</strain>
    </source>
</reference>
<name>A0A420WIA2_9PROT</name>
<dbReference type="Proteomes" id="UP000277424">
    <property type="component" value="Unassembled WGS sequence"/>
</dbReference>
<dbReference type="InterPro" id="IPR042098">
    <property type="entry name" value="TauD-like_sf"/>
</dbReference>
<evidence type="ECO:0000313" key="5">
    <source>
        <dbReference type="EMBL" id="RKQ70682.1"/>
    </source>
</evidence>
<dbReference type="GO" id="GO:0016706">
    <property type="term" value="F:2-oxoglutarate-dependent dioxygenase activity"/>
    <property type="evidence" value="ECO:0007669"/>
    <property type="project" value="UniProtKB-ARBA"/>
</dbReference>
<dbReference type="GO" id="GO:0017000">
    <property type="term" value="P:antibiotic biosynthetic process"/>
    <property type="evidence" value="ECO:0007669"/>
    <property type="project" value="UniProtKB-KW"/>
</dbReference>
<accession>A0A420WIA2</accession>
<sequence length="351" mass="38759">MTAPLPPEVTGPSAWYGPDMLAREQEWILPLSPAHVAEVEQAARAALAQGIDIARIGKADFPLPTLGPVLAEALEELLTGRGFVLFRGLPVDDWPIELSAAAFVGIGRHLGNPKSQNGKGHILGHVRDLGLASNDPNVRIYQTRERQTFHTDSCDVVGLLCLKAAKSGGHSALVSSMTIYNEIHRRRPDLLPHLLRPVATDRRGEVSPGQNPYFEIPVFSVHDGLISVIYQRQYINSAQRFEDAPRLSPETVEALDLFDALADDPALNFTMVLRPGDLQFVHNHTILHDRTGFEDWEEDTKKRHLLRLWLAPESARALPPAYAQRYGSVTPGERGGIILPETRLHAPLTPI</sequence>
<dbReference type="PANTHER" id="PTHR10696:SF56">
    <property type="entry name" value="TAUD_TFDA-LIKE DOMAIN-CONTAINING PROTEIN"/>
    <property type="match status" value="1"/>
</dbReference>
<comment type="caution">
    <text evidence="5">The sequence shown here is derived from an EMBL/GenBank/DDBJ whole genome shotgun (WGS) entry which is preliminary data.</text>
</comment>
<dbReference type="EMBL" id="RBIG01000002">
    <property type="protein sequence ID" value="RKQ70682.1"/>
    <property type="molecule type" value="Genomic_DNA"/>
</dbReference>
<evidence type="ECO:0000259" key="4">
    <source>
        <dbReference type="Pfam" id="PF02668"/>
    </source>
</evidence>
<dbReference type="RefSeq" id="WP_121220611.1">
    <property type="nucleotide sequence ID" value="NZ_RBIG01000002.1"/>
</dbReference>
<dbReference type="Pfam" id="PF02668">
    <property type="entry name" value="TauD"/>
    <property type="match status" value="1"/>
</dbReference>
<gene>
    <name evidence="5" type="ORF">BCL74_2632</name>
</gene>
<evidence type="ECO:0000256" key="2">
    <source>
        <dbReference type="ARBA" id="ARBA00023002"/>
    </source>
</evidence>
<feature type="domain" description="TauD/TfdA-like" evidence="4">
    <location>
        <begin position="55"/>
        <end position="309"/>
    </location>
</feature>
<keyword evidence="5" id="KW-0223">Dioxygenase</keyword>
<dbReference type="InterPro" id="IPR050411">
    <property type="entry name" value="AlphaKG_dependent_hydroxylases"/>
</dbReference>
<dbReference type="AlphaFoldDB" id="A0A420WIA2"/>
<dbReference type="Gene3D" id="3.60.130.10">
    <property type="entry name" value="Clavaminate synthase-like"/>
    <property type="match status" value="1"/>
</dbReference>
<keyword evidence="2" id="KW-0560">Oxidoreductase</keyword>
<evidence type="ECO:0000256" key="1">
    <source>
        <dbReference type="ARBA" id="ARBA00001954"/>
    </source>
</evidence>
<keyword evidence="3" id="KW-0045">Antibiotic biosynthesis</keyword>
<dbReference type="OrthoDB" id="5491415at2"/>
<evidence type="ECO:0000256" key="3">
    <source>
        <dbReference type="ARBA" id="ARBA00023194"/>
    </source>
</evidence>